<dbReference type="PANTHER" id="PTHR11895">
    <property type="entry name" value="TRANSAMIDASE"/>
    <property type="match status" value="1"/>
</dbReference>
<gene>
    <name evidence="3" type="ORF">BDE18_3805</name>
</gene>
<dbReference type="Gene3D" id="3.90.1300.10">
    <property type="entry name" value="Amidase signature (AS) domain"/>
    <property type="match status" value="1"/>
</dbReference>
<comment type="caution">
    <text evidence="3">The sequence shown here is derived from an EMBL/GenBank/DDBJ whole genome shotgun (WGS) entry which is preliminary data.</text>
</comment>
<dbReference type="InterPro" id="IPR000120">
    <property type="entry name" value="Amidase"/>
</dbReference>
<protein>
    <submittedName>
        <fullName evidence="3">Amidase</fullName>
    </submittedName>
</protein>
<dbReference type="Proteomes" id="UP000273626">
    <property type="component" value="Unassembled WGS sequence"/>
</dbReference>
<feature type="region of interest" description="Disordered" evidence="1">
    <location>
        <begin position="1"/>
        <end position="55"/>
    </location>
</feature>
<dbReference type="NCBIfam" id="NF005686">
    <property type="entry name" value="PRK07486.1"/>
    <property type="match status" value="1"/>
</dbReference>
<dbReference type="InterPro" id="IPR036928">
    <property type="entry name" value="AS_sf"/>
</dbReference>
<evidence type="ECO:0000256" key="1">
    <source>
        <dbReference type="SAM" id="MobiDB-lite"/>
    </source>
</evidence>
<dbReference type="EMBL" id="RBLI01000003">
    <property type="protein sequence ID" value="RKS42879.1"/>
    <property type="molecule type" value="Genomic_DNA"/>
</dbReference>
<dbReference type="SUPFAM" id="SSF75304">
    <property type="entry name" value="Amidase signature (AS) enzymes"/>
    <property type="match status" value="1"/>
</dbReference>
<reference evidence="3" key="1">
    <citation type="submission" date="2018-10" db="EMBL/GenBank/DDBJ databases">
        <title>Genomic Encyclopedia of Archaeal and Bacterial Type Strains, Phase II (KMG-II): from individual species to whole genera.</title>
        <authorList>
            <person name="Goeker M."/>
        </authorList>
    </citation>
    <scope>NUCLEOTIDE SEQUENCE [LARGE SCALE GENOMIC DNA]</scope>
    <source>
        <strain evidence="3">DSM 2944</strain>
    </source>
</reference>
<evidence type="ECO:0000313" key="3">
    <source>
        <dbReference type="EMBL" id="RKS42879.1"/>
    </source>
</evidence>
<dbReference type="PANTHER" id="PTHR11895:SF76">
    <property type="entry name" value="INDOLEACETAMIDE HYDROLASE"/>
    <property type="match status" value="1"/>
</dbReference>
<feature type="domain" description="Amidase" evidence="2">
    <location>
        <begin position="85"/>
        <end position="516"/>
    </location>
</feature>
<evidence type="ECO:0000259" key="2">
    <source>
        <dbReference type="Pfam" id="PF01425"/>
    </source>
</evidence>
<dbReference type="InterPro" id="IPR023631">
    <property type="entry name" value="Amidase_dom"/>
</dbReference>
<feature type="compositionally biased region" description="Basic and acidic residues" evidence="1">
    <location>
        <begin position="8"/>
        <end position="17"/>
    </location>
</feature>
<organism evidence="3 4">
    <name type="scientific">Paracoccus pantotrophus</name>
    <name type="common">Thiosphaera pantotropha</name>
    <dbReference type="NCBI Taxonomy" id="82367"/>
    <lineage>
        <taxon>Bacteria</taxon>
        <taxon>Pseudomonadati</taxon>
        <taxon>Pseudomonadota</taxon>
        <taxon>Alphaproteobacteria</taxon>
        <taxon>Rhodobacterales</taxon>
        <taxon>Paracoccaceae</taxon>
        <taxon>Paracoccus</taxon>
    </lineage>
</organism>
<accession>A0ABX9S7V2</accession>
<name>A0ABX9S7V2_PARPN</name>
<dbReference type="RefSeq" id="WP_244314511.1">
    <property type="nucleotide sequence ID" value="NZ_RBLI01000003.1"/>
</dbReference>
<proteinExistence type="predicted"/>
<dbReference type="Pfam" id="PF01425">
    <property type="entry name" value="Amidase"/>
    <property type="match status" value="1"/>
</dbReference>
<evidence type="ECO:0000313" key="4">
    <source>
        <dbReference type="Proteomes" id="UP000273626"/>
    </source>
</evidence>
<sequence>MLRSNQIRPDRAQDGRRTGTGVAPARATGEHRRQATLSPDPHAMMKPTPATGTPSPTPLPATGITGLSALDLSRAIQARDLGCVEVMTAFLDRIEALNPRANALVSLRPREALLAEARAADAELAAGRSRGWLHGIPQAPKDLTATAGIPTTMGFRGLRDHLPKADSVLVERSRAAGAILIGKTNTPEFGLGSHTYNALFGTTPNAWDPALSAGGSSGGAAVALALHMLPVADGSDMMGSLRNPAGWNNVYGFRPSMGRVPNGPAPELFFQQLGHEGPMARNVADLAMLLATQAGRDPRLPLSLAGDGAEFAAPLAGDARGKRIGWLGDLGGHLAMAPGVLDICESALRIFEAMGCAVEPALPQFDMARLWSAWVVLRSFLVSGSLRAVHDLPRTRALLKPEAIWEIETGRALTGSQVFEASVTRSAWYQEVLRLFDRYDYLALPTAQLFPFDAGEPWPKEIAGRRMDSYHRWMEVVIPGSMAGIPVLAVPAGFGAQGLPMGLQIMGPPHADRAVLELGHAYDLVQPHTARKSPLAG</sequence>
<keyword evidence="4" id="KW-1185">Reference proteome</keyword>